<keyword evidence="8" id="KW-0675">Receptor</keyword>
<sequence length="390" mass="43435">MRHLEYPAWNFIALVLVILPAPWHWRARNIATMSLVFWLTLANSFGFINVILWSGNVEDRNGVWCDISSRIPLLVSYAVPLCSLSQMQKLESLASTRQTRVSIDVARRRLWQEVVVCGVLPVALTALQYIVQGHRYDIIEGIGCSNPTFKSVPGMIIRFAIPMAASVASLIFAALAVRWFLIRRLQFRNILQTAETRLSVSRYLRLIALAVTDSLTVLVVVAYALTNALLDGSSPMRHYDSWAQVHANFSQISQFPEELFGSSWPAVVTSVFAPVIYSILFFIFFGFGEEAVSEYLAMGERAWLLLRRLGRKSRAVDSEAGLAGNKCETARDCVNLGSKAVPIVTDSDGQEELASVDTLDKGRSFAFEAHSFPISQGDLDIVVKVERSVV</sequence>
<dbReference type="Pfam" id="PF02076">
    <property type="entry name" value="STE3"/>
    <property type="match status" value="1"/>
</dbReference>
<name>A0AAJ8JUU7_9TREE</name>
<keyword evidence="7 10" id="KW-0472">Membrane</keyword>
<comment type="similarity">
    <text evidence="2">Belongs to the G-protein coupled receptor 4 family.</text>
</comment>
<reference evidence="11" key="2">
    <citation type="journal article" date="2022" name="Elife">
        <title>Obligate sexual reproduction of a homothallic fungus closely related to the Cryptococcus pathogenic species complex.</title>
        <authorList>
            <person name="Passer A.R."/>
            <person name="Clancey S.A."/>
            <person name="Shea T."/>
            <person name="David-Palma M."/>
            <person name="Averette A.F."/>
            <person name="Boekhout T."/>
            <person name="Porcel B.M."/>
            <person name="Nowrousian M."/>
            <person name="Cuomo C.A."/>
            <person name="Sun S."/>
            <person name="Heitman J."/>
            <person name="Coelho M.A."/>
        </authorList>
    </citation>
    <scope>NUCLEOTIDE SEQUENCE</scope>
    <source>
        <strain evidence="11">CBS 7841</strain>
    </source>
</reference>
<proteinExistence type="inferred from homology"/>
<evidence type="ECO:0008006" key="13">
    <source>
        <dbReference type="Google" id="ProtNLM"/>
    </source>
</evidence>
<feature type="transmembrane region" description="Helical" evidence="10">
    <location>
        <begin position="6"/>
        <end position="23"/>
    </location>
</feature>
<keyword evidence="4 10" id="KW-0812">Transmembrane</keyword>
<dbReference type="InterPro" id="IPR001546">
    <property type="entry name" value="GPCR_Pheromne_A_rcpt"/>
</dbReference>
<feature type="transmembrane region" description="Helical" evidence="10">
    <location>
        <begin position="35"/>
        <end position="55"/>
    </location>
</feature>
<evidence type="ECO:0000313" key="12">
    <source>
        <dbReference type="Proteomes" id="UP000094043"/>
    </source>
</evidence>
<dbReference type="Proteomes" id="UP000094043">
    <property type="component" value="Chromosome 4"/>
</dbReference>
<evidence type="ECO:0000256" key="3">
    <source>
        <dbReference type="ARBA" id="ARBA00022507"/>
    </source>
</evidence>
<dbReference type="GO" id="GO:0004933">
    <property type="term" value="F:mating-type a-factor pheromone receptor activity"/>
    <property type="evidence" value="ECO:0007669"/>
    <property type="project" value="InterPro"/>
</dbReference>
<reference evidence="11" key="3">
    <citation type="submission" date="2024-01" db="EMBL/GenBank/DDBJ databases">
        <authorList>
            <person name="Coelho M.A."/>
            <person name="David-Palma M."/>
            <person name="Shea T."/>
            <person name="Sun S."/>
            <person name="Cuomo C.A."/>
            <person name="Heitman J."/>
        </authorList>
    </citation>
    <scope>NUCLEOTIDE SEQUENCE</scope>
    <source>
        <strain evidence="11">CBS 7841</strain>
    </source>
</reference>
<reference evidence="11" key="1">
    <citation type="submission" date="2016-06" db="EMBL/GenBank/DDBJ databases">
        <authorList>
            <person name="Cuomo C."/>
            <person name="Litvintseva A."/>
            <person name="Heitman J."/>
            <person name="Chen Y."/>
            <person name="Sun S."/>
            <person name="Springer D."/>
            <person name="Dromer F."/>
            <person name="Young S."/>
            <person name="Zeng Q."/>
            <person name="Chapman S."/>
            <person name="Gujja S."/>
            <person name="Saif S."/>
            <person name="Birren B."/>
        </authorList>
    </citation>
    <scope>NUCLEOTIDE SEQUENCE</scope>
    <source>
        <strain evidence="11">CBS 7841</strain>
    </source>
</reference>
<dbReference type="CDD" id="cd14966">
    <property type="entry name" value="7tmD_STE3"/>
    <property type="match status" value="1"/>
</dbReference>
<feature type="transmembrane region" description="Helical" evidence="10">
    <location>
        <begin position="203"/>
        <end position="225"/>
    </location>
</feature>
<protein>
    <recommendedName>
        <fullName evidence="13">STE3</fullName>
    </recommendedName>
</protein>
<keyword evidence="3" id="KW-0589">Pheromone response</keyword>
<evidence type="ECO:0000256" key="9">
    <source>
        <dbReference type="ARBA" id="ARBA00023224"/>
    </source>
</evidence>
<dbReference type="GO" id="GO:0000750">
    <property type="term" value="P:pheromone-dependent signal transduction involved in conjugation with cellular fusion"/>
    <property type="evidence" value="ECO:0007669"/>
    <property type="project" value="TreeGrafter"/>
</dbReference>
<evidence type="ECO:0000256" key="10">
    <source>
        <dbReference type="SAM" id="Phobius"/>
    </source>
</evidence>
<dbReference type="GeneID" id="91088137"/>
<evidence type="ECO:0000256" key="4">
    <source>
        <dbReference type="ARBA" id="ARBA00022692"/>
    </source>
</evidence>
<keyword evidence="5 10" id="KW-1133">Transmembrane helix</keyword>
<keyword evidence="6" id="KW-0297">G-protein coupled receptor</keyword>
<comment type="subcellular location">
    <subcellularLocation>
        <location evidence="1">Membrane</location>
        <topology evidence="1">Multi-pass membrane protein</topology>
    </subcellularLocation>
</comment>
<dbReference type="AlphaFoldDB" id="A0AAJ8JUU7"/>
<evidence type="ECO:0000256" key="6">
    <source>
        <dbReference type="ARBA" id="ARBA00023040"/>
    </source>
</evidence>
<dbReference type="PANTHER" id="PTHR28097:SF1">
    <property type="entry name" value="PHEROMONE A FACTOR RECEPTOR"/>
    <property type="match status" value="1"/>
</dbReference>
<organism evidence="11 12">
    <name type="scientific">Cryptococcus depauperatus CBS 7841</name>
    <dbReference type="NCBI Taxonomy" id="1295531"/>
    <lineage>
        <taxon>Eukaryota</taxon>
        <taxon>Fungi</taxon>
        <taxon>Dikarya</taxon>
        <taxon>Basidiomycota</taxon>
        <taxon>Agaricomycotina</taxon>
        <taxon>Tremellomycetes</taxon>
        <taxon>Tremellales</taxon>
        <taxon>Cryptococcaceae</taxon>
        <taxon>Cryptococcus</taxon>
    </lineage>
</organism>
<keyword evidence="9" id="KW-0807">Transducer</keyword>
<evidence type="ECO:0000313" key="11">
    <source>
        <dbReference type="EMBL" id="WVN88714.1"/>
    </source>
</evidence>
<evidence type="ECO:0000256" key="8">
    <source>
        <dbReference type="ARBA" id="ARBA00023170"/>
    </source>
</evidence>
<dbReference type="InterPro" id="IPR001499">
    <property type="entry name" value="GPCR_STE3"/>
</dbReference>
<dbReference type="EMBL" id="CP143787">
    <property type="protein sequence ID" value="WVN88714.1"/>
    <property type="molecule type" value="Genomic_DNA"/>
</dbReference>
<keyword evidence="12" id="KW-1185">Reference proteome</keyword>
<dbReference type="PRINTS" id="PR00900">
    <property type="entry name" value="PHEROMONEAR"/>
</dbReference>
<dbReference type="RefSeq" id="XP_066069414.1">
    <property type="nucleotide sequence ID" value="XM_066213317.1"/>
</dbReference>
<feature type="transmembrane region" description="Helical" evidence="10">
    <location>
        <begin position="110"/>
        <end position="131"/>
    </location>
</feature>
<evidence type="ECO:0000256" key="1">
    <source>
        <dbReference type="ARBA" id="ARBA00004141"/>
    </source>
</evidence>
<feature type="transmembrane region" description="Helical" evidence="10">
    <location>
        <begin position="155"/>
        <end position="182"/>
    </location>
</feature>
<dbReference type="GO" id="GO:0005886">
    <property type="term" value="C:plasma membrane"/>
    <property type="evidence" value="ECO:0007669"/>
    <property type="project" value="TreeGrafter"/>
</dbReference>
<feature type="transmembrane region" description="Helical" evidence="10">
    <location>
        <begin position="264"/>
        <end position="288"/>
    </location>
</feature>
<gene>
    <name evidence="11" type="ORF">L203_103927</name>
</gene>
<evidence type="ECO:0000256" key="7">
    <source>
        <dbReference type="ARBA" id="ARBA00023136"/>
    </source>
</evidence>
<accession>A0AAJ8JUU7</accession>
<evidence type="ECO:0000256" key="5">
    <source>
        <dbReference type="ARBA" id="ARBA00022989"/>
    </source>
</evidence>
<evidence type="ECO:0000256" key="2">
    <source>
        <dbReference type="ARBA" id="ARBA00011085"/>
    </source>
</evidence>
<dbReference type="PANTHER" id="PTHR28097">
    <property type="entry name" value="PHEROMONE A FACTOR RECEPTOR"/>
    <property type="match status" value="1"/>
</dbReference>
<dbReference type="PRINTS" id="PR00899">
    <property type="entry name" value="GPCRSTE3"/>
</dbReference>
<dbReference type="KEGG" id="cdep:91088137"/>